<evidence type="ECO:0000256" key="3">
    <source>
        <dbReference type="ARBA" id="ARBA00022840"/>
    </source>
</evidence>
<dbReference type="InterPro" id="IPR017871">
    <property type="entry name" value="ABC_transporter-like_CS"/>
</dbReference>
<dbReference type="PROSITE" id="PS50893">
    <property type="entry name" value="ABC_TRANSPORTER_2"/>
    <property type="match status" value="1"/>
</dbReference>
<organism evidence="6">
    <name type="scientific">metagenome</name>
    <dbReference type="NCBI Taxonomy" id="256318"/>
    <lineage>
        <taxon>unclassified sequences</taxon>
        <taxon>metagenomes</taxon>
    </lineage>
</organism>
<dbReference type="EMBL" id="UIDG01000446">
    <property type="protein sequence ID" value="SUS07797.1"/>
    <property type="molecule type" value="Genomic_DNA"/>
</dbReference>
<evidence type="ECO:0000259" key="4">
    <source>
        <dbReference type="PROSITE" id="PS50893"/>
    </source>
</evidence>
<dbReference type="Gene3D" id="3.40.50.300">
    <property type="entry name" value="P-loop containing nucleotide triphosphate hydrolases"/>
    <property type="match status" value="1"/>
</dbReference>
<dbReference type="GO" id="GO:0016887">
    <property type="term" value="F:ATP hydrolysis activity"/>
    <property type="evidence" value="ECO:0007669"/>
    <property type="project" value="InterPro"/>
</dbReference>
<dbReference type="InterPro" id="IPR027417">
    <property type="entry name" value="P-loop_NTPase"/>
</dbReference>
<dbReference type="GO" id="GO:0022857">
    <property type="term" value="F:transmembrane transporter activity"/>
    <property type="evidence" value="ECO:0007669"/>
    <property type="project" value="TreeGrafter"/>
</dbReference>
<dbReference type="FunFam" id="3.40.50.300:FF:000032">
    <property type="entry name" value="Export ABC transporter ATP-binding protein"/>
    <property type="match status" value="1"/>
</dbReference>
<dbReference type="EMBL" id="UIDG01000088">
    <property type="protein sequence ID" value="SUS05187.1"/>
    <property type="molecule type" value="Genomic_DNA"/>
</dbReference>
<dbReference type="Pfam" id="PF00005">
    <property type="entry name" value="ABC_tran"/>
    <property type="match status" value="1"/>
</dbReference>
<sequence length="247" mass="25976">MSALPAARAADTAAPAVRCRELTKSFTGAGATVHALRGIDLDVPRGGMTMLVGPSGCGKTTLISVIAGILTPDGGECLVLGTELSTLHGQRLLDFRGRSIGFIFQQFHLVPTLTVIENVTIPLIINGTPTPHARAAAAEIIAEVGLGDRGRELPGVLSGGEQQRVAIARALVHSPALVVCDEPTSALDHESGQMIMALLRRFVSLRQATIIIVTHDDRILPFADRIARMDDGRIVGIDTEATAGGQR</sequence>
<dbReference type="GO" id="GO:0005886">
    <property type="term" value="C:plasma membrane"/>
    <property type="evidence" value="ECO:0007669"/>
    <property type="project" value="TreeGrafter"/>
</dbReference>
<dbReference type="GO" id="GO:0005524">
    <property type="term" value="F:ATP binding"/>
    <property type="evidence" value="ECO:0007669"/>
    <property type="project" value="UniProtKB-KW"/>
</dbReference>
<feature type="domain" description="ABC transporter" evidence="4">
    <location>
        <begin position="17"/>
        <end position="247"/>
    </location>
</feature>
<dbReference type="CDD" id="cd03255">
    <property type="entry name" value="ABC_MJ0796_LolCDE_FtsE"/>
    <property type="match status" value="1"/>
</dbReference>
<evidence type="ECO:0000256" key="2">
    <source>
        <dbReference type="ARBA" id="ARBA00022741"/>
    </source>
</evidence>
<keyword evidence="1" id="KW-0813">Transport</keyword>
<proteinExistence type="predicted"/>
<dbReference type="AlphaFoldDB" id="A0A380TIF0"/>
<keyword evidence="6" id="KW-0378">Hydrolase</keyword>
<keyword evidence="2" id="KW-0547">Nucleotide-binding</keyword>
<dbReference type="InterPro" id="IPR015854">
    <property type="entry name" value="ABC_transpr_LolD-like"/>
</dbReference>
<accession>A0A380TIF0</accession>
<evidence type="ECO:0000256" key="1">
    <source>
        <dbReference type="ARBA" id="ARBA00022448"/>
    </source>
</evidence>
<evidence type="ECO:0000313" key="6">
    <source>
        <dbReference type="EMBL" id="SUS07797.1"/>
    </source>
</evidence>
<dbReference type="InterPro" id="IPR017911">
    <property type="entry name" value="MacB-like_ATP-bd"/>
</dbReference>
<reference evidence="6" key="1">
    <citation type="submission" date="2018-07" db="EMBL/GenBank/DDBJ databases">
        <authorList>
            <person name="Quirk P.G."/>
            <person name="Krulwich T.A."/>
        </authorList>
    </citation>
    <scope>NUCLEOTIDE SEQUENCE</scope>
</reference>
<name>A0A380TIF0_9ZZZZ</name>
<dbReference type="InterPro" id="IPR003593">
    <property type="entry name" value="AAA+_ATPase"/>
</dbReference>
<gene>
    <name evidence="6" type="primary">lolD</name>
    <name evidence="5" type="ORF">DF3PB_1780006</name>
    <name evidence="6" type="ORF">DF3PB_500011</name>
</gene>
<dbReference type="PROSITE" id="PS00211">
    <property type="entry name" value="ABC_TRANSPORTER_1"/>
    <property type="match status" value="1"/>
</dbReference>
<keyword evidence="3 6" id="KW-0067">ATP-binding</keyword>
<protein>
    <submittedName>
        <fullName evidence="6">Lipoprotein-releasing system ATP-binding protein LolD</fullName>
        <ecNumber evidence="6">3.6.3.-</ecNumber>
    </submittedName>
</protein>
<dbReference type="PANTHER" id="PTHR24220:SF659">
    <property type="entry name" value="TRANSPORTER, PUTATIVE-RELATED"/>
    <property type="match status" value="1"/>
</dbReference>
<dbReference type="SMART" id="SM00382">
    <property type="entry name" value="AAA"/>
    <property type="match status" value="1"/>
</dbReference>
<dbReference type="InterPro" id="IPR003439">
    <property type="entry name" value="ABC_transporter-like_ATP-bd"/>
</dbReference>
<dbReference type="PANTHER" id="PTHR24220">
    <property type="entry name" value="IMPORT ATP-BINDING PROTEIN"/>
    <property type="match status" value="1"/>
</dbReference>
<dbReference type="EC" id="3.6.3.-" evidence="6"/>
<dbReference type="GO" id="GO:0098796">
    <property type="term" value="C:membrane protein complex"/>
    <property type="evidence" value="ECO:0007669"/>
    <property type="project" value="UniProtKB-ARBA"/>
</dbReference>
<evidence type="ECO:0000313" key="5">
    <source>
        <dbReference type="EMBL" id="SUS05187.1"/>
    </source>
</evidence>
<dbReference type="SUPFAM" id="SSF52540">
    <property type="entry name" value="P-loop containing nucleoside triphosphate hydrolases"/>
    <property type="match status" value="1"/>
</dbReference>
<keyword evidence="6" id="KW-0449">Lipoprotein</keyword>